<gene>
    <name evidence="3" type="ORF">GCM10010307_69350</name>
</gene>
<reference evidence="3 4" key="1">
    <citation type="journal article" date="2019" name="Int. J. Syst. Evol. Microbiol.">
        <title>The Global Catalogue of Microorganisms (GCM) 10K type strain sequencing project: providing services to taxonomists for standard genome sequencing and annotation.</title>
        <authorList>
            <consortium name="The Broad Institute Genomics Platform"/>
            <consortium name="The Broad Institute Genome Sequencing Center for Infectious Disease"/>
            <person name="Wu L."/>
            <person name="Ma J."/>
        </authorList>
    </citation>
    <scope>NUCLEOTIDE SEQUENCE [LARGE SCALE GENOMIC DNA]</scope>
    <source>
        <strain evidence="3 4">JCM 4524</strain>
    </source>
</reference>
<feature type="region of interest" description="Disordered" evidence="1">
    <location>
        <begin position="66"/>
        <end position="116"/>
    </location>
</feature>
<feature type="compositionally biased region" description="Low complexity" evidence="1">
    <location>
        <begin position="77"/>
        <end position="100"/>
    </location>
</feature>
<organism evidence="3 4">
    <name type="scientific">Streptomyces vastus</name>
    <dbReference type="NCBI Taxonomy" id="285451"/>
    <lineage>
        <taxon>Bacteria</taxon>
        <taxon>Bacillati</taxon>
        <taxon>Actinomycetota</taxon>
        <taxon>Actinomycetes</taxon>
        <taxon>Kitasatosporales</taxon>
        <taxon>Streptomycetaceae</taxon>
        <taxon>Streptomyces</taxon>
    </lineage>
</organism>
<feature type="domain" description="J" evidence="2">
    <location>
        <begin position="9"/>
        <end position="74"/>
    </location>
</feature>
<dbReference type="PANTHER" id="PTHR43096:SF58">
    <property type="entry name" value="CHAPERONE DNAJ-DOMAIN SUPERFAMILY PROTEIN"/>
    <property type="match status" value="1"/>
</dbReference>
<evidence type="ECO:0000313" key="3">
    <source>
        <dbReference type="EMBL" id="GAA2656107.1"/>
    </source>
</evidence>
<keyword evidence="4" id="KW-1185">Reference proteome</keyword>
<evidence type="ECO:0000313" key="4">
    <source>
        <dbReference type="Proteomes" id="UP001500151"/>
    </source>
</evidence>
<evidence type="ECO:0000256" key="1">
    <source>
        <dbReference type="SAM" id="MobiDB-lite"/>
    </source>
</evidence>
<dbReference type="PRINTS" id="PR00625">
    <property type="entry name" value="JDOMAIN"/>
</dbReference>
<protein>
    <recommendedName>
        <fullName evidence="2">J domain-containing protein</fullName>
    </recommendedName>
</protein>
<dbReference type="Gene3D" id="1.10.287.110">
    <property type="entry name" value="DnaJ domain"/>
    <property type="match status" value="1"/>
</dbReference>
<dbReference type="SUPFAM" id="SSF46565">
    <property type="entry name" value="Chaperone J-domain"/>
    <property type="match status" value="1"/>
</dbReference>
<dbReference type="PROSITE" id="PS50076">
    <property type="entry name" value="DNAJ_2"/>
    <property type="match status" value="1"/>
</dbReference>
<dbReference type="RefSeq" id="WP_344395229.1">
    <property type="nucleotide sequence ID" value="NZ_BAAASJ010000113.1"/>
</dbReference>
<accession>A0ABN3RRA8</accession>
<dbReference type="InterPro" id="IPR036869">
    <property type="entry name" value="J_dom_sf"/>
</dbReference>
<evidence type="ECO:0000259" key="2">
    <source>
        <dbReference type="PROSITE" id="PS50076"/>
    </source>
</evidence>
<dbReference type="EMBL" id="BAAASJ010000113">
    <property type="protein sequence ID" value="GAA2656107.1"/>
    <property type="molecule type" value="Genomic_DNA"/>
</dbReference>
<sequence length="161" mass="17567">MPGQRPQRDHYAVLGVPRSASAEEITSAYRRLVRSLHPDTRPEDSASAEDLADVLAAYDTLRDPGRRAAYDIGRGGPASSAAAGRPVPVRVRTRTSRAAQAPPPRRRSNASSLLRGPEEVISLAPSRIGPRFAVLPPGWDDGDSVTRIVLQWLRQADSWLR</sequence>
<proteinExistence type="predicted"/>
<name>A0ABN3RRA8_9ACTN</name>
<dbReference type="PANTHER" id="PTHR43096">
    <property type="entry name" value="DNAJ HOMOLOG 1, MITOCHONDRIAL-RELATED"/>
    <property type="match status" value="1"/>
</dbReference>
<dbReference type="CDD" id="cd06257">
    <property type="entry name" value="DnaJ"/>
    <property type="match status" value="1"/>
</dbReference>
<comment type="caution">
    <text evidence="3">The sequence shown here is derived from an EMBL/GenBank/DDBJ whole genome shotgun (WGS) entry which is preliminary data.</text>
</comment>
<dbReference type="SMART" id="SM00271">
    <property type="entry name" value="DnaJ"/>
    <property type="match status" value="1"/>
</dbReference>
<dbReference type="Proteomes" id="UP001500151">
    <property type="component" value="Unassembled WGS sequence"/>
</dbReference>
<dbReference type="Pfam" id="PF00226">
    <property type="entry name" value="DnaJ"/>
    <property type="match status" value="1"/>
</dbReference>
<dbReference type="InterPro" id="IPR001623">
    <property type="entry name" value="DnaJ_domain"/>
</dbReference>